<dbReference type="Pfam" id="PF13976">
    <property type="entry name" value="gag_pre-integrs"/>
    <property type="match status" value="1"/>
</dbReference>
<sequence length="539" mass="58802">MVSEPRRKPNSFLFPVSSTSGNLPVTVFHSDHLLHLPILSGQSDRRQKTLTAGKIFRRTFSGDVFFRHRSYQKERLEEISNFCEGIRTKRPSMRRPRAIFRPATASHAPVREACSDDVPPPPASPDADQHPYLPGSPIRALHVPLLGIFVSVSPPNSLSGEVKIIFPGLPLLNFGLWVKDMRITWLPKEADIPEAKGLYTNDIQRLYKVASAIVHISQQDLDLSTYIGQIASLKEEFLTVMPLTPDVGAQQTQLDKFFMVLTLIGLRPDLEPVVIRFLFLKLPLEEDAVVPEVEANVLIAPIAINLATLAIVAISYMDGLLALPIWPSPLILRCLSLRALRISGFIASVAQPGNASACLTHTSSLGPWILDSGASDHLSGNKDLFSSITTTSALPTVTLANGSQTVAKGIGLALPLPSLPLTSVLYTPECPFNLISISKITRTLNCSITFSDKFVTLQDRSTGKTIGIGCESQGLYHLTSDSSPAVCISTDAPLLIHNRLGHPSLSKFQKMVPRFSTLSSLPCESCQLGKHTRVSFPSV</sequence>
<proteinExistence type="predicted"/>
<gene>
    <name evidence="4" type="ORF">CK203_051349</name>
</gene>
<dbReference type="EMBL" id="QGNW01000844">
    <property type="protein sequence ID" value="RVW60968.1"/>
    <property type="molecule type" value="Genomic_DNA"/>
</dbReference>
<dbReference type="Proteomes" id="UP000288805">
    <property type="component" value="Unassembled WGS sequence"/>
</dbReference>
<evidence type="ECO:0000256" key="1">
    <source>
        <dbReference type="SAM" id="MobiDB-lite"/>
    </source>
</evidence>
<dbReference type="InterPro" id="IPR025724">
    <property type="entry name" value="GAG-pre-integrase_dom"/>
</dbReference>
<organism evidence="4 5">
    <name type="scientific">Vitis vinifera</name>
    <name type="common">Grape</name>
    <dbReference type="NCBI Taxonomy" id="29760"/>
    <lineage>
        <taxon>Eukaryota</taxon>
        <taxon>Viridiplantae</taxon>
        <taxon>Streptophyta</taxon>
        <taxon>Embryophyta</taxon>
        <taxon>Tracheophyta</taxon>
        <taxon>Spermatophyta</taxon>
        <taxon>Magnoliopsida</taxon>
        <taxon>eudicotyledons</taxon>
        <taxon>Gunneridae</taxon>
        <taxon>Pentapetalae</taxon>
        <taxon>rosids</taxon>
        <taxon>Vitales</taxon>
        <taxon>Vitaceae</taxon>
        <taxon>Viteae</taxon>
        <taxon>Vitis</taxon>
    </lineage>
</organism>
<evidence type="ECO:0000259" key="3">
    <source>
        <dbReference type="Pfam" id="PF22936"/>
    </source>
</evidence>
<feature type="domain" description="GAG-pre-integrase" evidence="2">
    <location>
        <begin position="474"/>
        <end position="531"/>
    </location>
</feature>
<evidence type="ECO:0000313" key="4">
    <source>
        <dbReference type="EMBL" id="RVW60968.1"/>
    </source>
</evidence>
<dbReference type="InterPro" id="IPR054722">
    <property type="entry name" value="PolX-like_BBD"/>
</dbReference>
<reference evidence="4 5" key="1">
    <citation type="journal article" date="2018" name="PLoS Genet.">
        <title>Population sequencing reveals clonal diversity and ancestral inbreeding in the grapevine cultivar Chardonnay.</title>
        <authorList>
            <person name="Roach M.J."/>
            <person name="Johnson D.L."/>
            <person name="Bohlmann J."/>
            <person name="van Vuuren H.J."/>
            <person name="Jones S.J."/>
            <person name="Pretorius I.S."/>
            <person name="Schmidt S.A."/>
            <person name="Borneman A.R."/>
        </authorList>
    </citation>
    <scope>NUCLEOTIDE SEQUENCE [LARGE SCALE GENOMIC DNA]</scope>
    <source>
        <strain evidence="5">cv. Chardonnay</strain>
        <tissue evidence="4">Leaf</tissue>
    </source>
</reference>
<feature type="domain" description="Retrovirus-related Pol polyprotein from transposon TNT 1-94-like beta-barrel" evidence="3">
    <location>
        <begin position="368"/>
        <end position="441"/>
    </location>
</feature>
<protein>
    <submittedName>
        <fullName evidence="4">Uncharacterized protein</fullName>
    </submittedName>
</protein>
<accession>A0A438FLT1</accession>
<name>A0A438FLT1_VITVI</name>
<dbReference type="Pfam" id="PF22936">
    <property type="entry name" value="Pol_BBD"/>
    <property type="match status" value="1"/>
</dbReference>
<evidence type="ECO:0000313" key="5">
    <source>
        <dbReference type="Proteomes" id="UP000288805"/>
    </source>
</evidence>
<comment type="caution">
    <text evidence="4">The sequence shown here is derived from an EMBL/GenBank/DDBJ whole genome shotgun (WGS) entry which is preliminary data.</text>
</comment>
<feature type="region of interest" description="Disordered" evidence="1">
    <location>
        <begin position="106"/>
        <end position="130"/>
    </location>
</feature>
<dbReference type="AlphaFoldDB" id="A0A438FLT1"/>
<evidence type="ECO:0000259" key="2">
    <source>
        <dbReference type="Pfam" id="PF13976"/>
    </source>
</evidence>